<keyword evidence="3" id="KW-1185">Reference proteome</keyword>
<protein>
    <submittedName>
        <fullName evidence="2">Uncharacterized protein</fullName>
    </submittedName>
</protein>
<name>A0A5B0NCH1_PUCGR</name>
<reference evidence="2 3" key="1">
    <citation type="submission" date="2019-05" db="EMBL/GenBank/DDBJ databases">
        <title>Emergence of the Ug99 lineage of the wheat stem rust pathogen through somatic hybridization.</title>
        <authorList>
            <person name="Li F."/>
            <person name="Upadhyaya N.M."/>
            <person name="Sperschneider J."/>
            <person name="Matny O."/>
            <person name="Nguyen-Phuc H."/>
            <person name="Mago R."/>
            <person name="Raley C."/>
            <person name="Miller M.E."/>
            <person name="Silverstein K.A.T."/>
            <person name="Henningsen E."/>
            <person name="Hirsch C.D."/>
            <person name="Visser B."/>
            <person name="Pretorius Z.A."/>
            <person name="Steffenson B.J."/>
            <person name="Schwessinger B."/>
            <person name="Dodds P.N."/>
            <person name="Figueroa M."/>
        </authorList>
    </citation>
    <scope>NUCLEOTIDE SEQUENCE [LARGE SCALE GENOMIC DNA]</scope>
    <source>
        <strain evidence="2">21-0</strain>
    </source>
</reference>
<organism evidence="2 3">
    <name type="scientific">Puccinia graminis f. sp. tritici</name>
    <dbReference type="NCBI Taxonomy" id="56615"/>
    <lineage>
        <taxon>Eukaryota</taxon>
        <taxon>Fungi</taxon>
        <taxon>Dikarya</taxon>
        <taxon>Basidiomycota</taxon>
        <taxon>Pucciniomycotina</taxon>
        <taxon>Pucciniomycetes</taxon>
        <taxon>Pucciniales</taxon>
        <taxon>Pucciniaceae</taxon>
        <taxon>Puccinia</taxon>
    </lineage>
</organism>
<evidence type="ECO:0000256" key="1">
    <source>
        <dbReference type="SAM" id="MobiDB-lite"/>
    </source>
</evidence>
<evidence type="ECO:0000313" key="2">
    <source>
        <dbReference type="EMBL" id="KAA1085479.1"/>
    </source>
</evidence>
<gene>
    <name evidence="2" type="ORF">PGT21_008656</name>
</gene>
<dbReference type="Proteomes" id="UP000324748">
    <property type="component" value="Unassembled WGS sequence"/>
</dbReference>
<dbReference type="EMBL" id="VSWC01000106">
    <property type="protein sequence ID" value="KAA1085479.1"/>
    <property type="molecule type" value="Genomic_DNA"/>
</dbReference>
<accession>A0A5B0NCH1</accession>
<dbReference type="AlphaFoldDB" id="A0A5B0NCH1"/>
<feature type="region of interest" description="Disordered" evidence="1">
    <location>
        <begin position="1"/>
        <end position="25"/>
    </location>
</feature>
<comment type="caution">
    <text evidence="2">The sequence shown here is derived from an EMBL/GenBank/DDBJ whole genome shotgun (WGS) entry which is preliminary data.</text>
</comment>
<feature type="compositionally biased region" description="Low complexity" evidence="1">
    <location>
        <begin position="7"/>
        <end position="17"/>
    </location>
</feature>
<evidence type="ECO:0000313" key="3">
    <source>
        <dbReference type="Proteomes" id="UP000324748"/>
    </source>
</evidence>
<proteinExistence type="predicted"/>
<sequence length="75" mass="8164">MIIYDPLSSNLSSSQNLHPGTSSTSPEPAIIPFKILQLNCHNSFDVTSNALNSDSQFAILVLQEPMEIASFQLSI</sequence>